<evidence type="ECO:0000256" key="3">
    <source>
        <dbReference type="ARBA" id="ARBA00022801"/>
    </source>
</evidence>
<dbReference type="Pfam" id="PF17389">
    <property type="entry name" value="Bac_rhamnosid6H"/>
    <property type="match status" value="1"/>
</dbReference>
<dbReference type="GO" id="GO:0005975">
    <property type="term" value="P:carbohydrate metabolic process"/>
    <property type="evidence" value="ECO:0007669"/>
    <property type="project" value="InterPro"/>
</dbReference>
<feature type="domain" description="Alpha-L-rhamnosidase concanavalin-like" evidence="4">
    <location>
        <begin position="324"/>
        <end position="424"/>
    </location>
</feature>
<protein>
    <recommendedName>
        <fullName evidence="2">alpha-L-rhamnosidase</fullName>
        <ecNumber evidence="2">3.2.1.40</ecNumber>
    </recommendedName>
</protein>
<evidence type="ECO:0000259" key="6">
    <source>
        <dbReference type="Pfam" id="PF17389"/>
    </source>
</evidence>
<dbReference type="PANTHER" id="PTHR33307:SF6">
    <property type="entry name" value="ALPHA-RHAMNOSIDASE (EUROFUNG)-RELATED"/>
    <property type="match status" value="1"/>
</dbReference>
<dbReference type="InterPro" id="IPR008902">
    <property type="entry name" value="Rhamnosid_concanavalin"/>
</dbReference>
<name>A0A7Z2YFR8_9VIBR</name>
<feature type="domain" description="Alpha-L-rhamnosidase C-terminal" evidence="7">
    <location>
        <begin position="784"/>
        <end position="851"/>
    </location>
</feature>
<dbReference type="Pfam" id="PF05592">
    <property type="entry name" value="Bac_rhamnosid"/>
    <property type="match status" value="1"/>
</dbReference>
<keyword evidence="3 8" id="KW-0378">Hydrolase</keyword>
<dbReference type="PIRSF" id="PIRSF010631">
    <property type="entry name" value="A-rhamnsds"/>
    <property type="match status" value="1"/>
</dbReference>
<evidence type="ECO:0000259" key="5">
    <source>
        <dbReference type="Pfam" id="PF08531"/>
    </source>
</evidence>
<dbReference type="InterPro" id="IPR016007">
    <property type="entry name" value="Alpha_rhamnosid"/>
</dbReference>
<dbReference type="GO" id="GO:0030596">
    <property type="term" value="F:alpha-L-rhamnosidase activity"/>
    <property type="evidence" value="ECO:0007669"/>
    <property type="project" value="UniProtKB-EC"/>
</dbReference>
<dbReference type="Gene3D" id="2.60.120.260">
    <property type="entry name" value="Galactose-binding domain-like"/>
    <property type="match status" value="2"/>
</dbReference>
<gene>
    <name evidence="8" type="ORF">GT360_18240</name>
</gene>
<dbReference type="InterPro" id="IPR035396">
    <property type="entry name" value="Bac_rhamnosid6H"/>
</dbReference>
<dbReference type="Pfam" id="PF17390">
    <property type="entry name" value="Bac_rhamnosid_C"/>
    <property type="match status" value="1"/>
</dbReference>
<dbReference type="Proteomes" id="UP000464262">
    <property type="component" value="Chromosome 2"/>
</dbReference>
<dbReference type="RefSeq" id="WP_164650379.1">
    <property type="nucleotide sequence ID" value="NZ_CP047476.1"/>
</dbReference>
<evidence type="ECO:0000256" key="2">
    <source>
        <dbReference type="ARBA" id="ARBA00012652"/>
    </source>
</evidence>
<dbReference type="EC" id="3.2.1.40" evidence="2"/>
<dbReference type="Gene3D" id="1.50.10.10">
    <property type="match status" value="1"/>
</dbReference>
<proteinExistence type="predicted"/>
<evidence type="ECO:0000313" key="8">
    <source>
        <dbReference type="EMBL" id="QIA65479.1"/>
    </source>
</evidence>
<evidence type="ECO:0000313" key="9">
    <source>
        <dbReference type="Proteomes" id="UP000464262"/>
    </source>
</evidence>
<evidence type="ECO:0000259" key="4">
    <source>
        <dbReference type="Pfam" id="PF05592"/>
    </source>
</evidence>
<sequence>MKEDKLYIDKLYLNNQLETNCLESMPKLTWKVRSASRNDVQVAYQYQVSTTSCFKKLILDSGRVESDCSANVKTDALVLKSSTSYFVRVRCWNSQNRVTDWKASNFLTGIVNEPWIARYITCGDDDTPYEQQAFYIKKCFNIERIHQVKSVTVHATAGGIYQAYFNDTEVIDGVLKPGFTSYNENHLYQSADITEQIKEQNVITMHVGAGWYCGRLGWLGDSALYAEKPGIICQVVVRYESGEEEVIASNDTWLYKASPVVFSSIYDGEIYDARKESLDWNHKSLCKHDWKHCQVVPFDSRALKPQTGASIKAIETLKPKSILKTPKQETVVDFGQNISGVVELKISGNEGEKVTIEHFEVLDQDGNVHTENLRTAAQKNTFILGANKQYRYVPHFTFQGFRYAKITKSCDDIVIDHIEATVLHTAMEQTGNFECSNSLLNKLHENIRWGMRGNFVDIPTDCPQRDERLGWTGDAQIFSKTACYLYDSKSFFSKWLVDVRCDQLPEGGIPFVVPDTLTGRVDDHHFFKKSTHSAAGWGDAIVIIPWHMYLMYGDTDVLRENYQSMCDYIYFVENQSVDYVFDIGIQFGDWLALDAEKGSFFGGTPTRFTGTAYFAYSTKLLAQIAGILGYEKGEAYFSQLYSKIQEKFVSEFIGEFGERVPKTQTSHILPLYFDLVSAEQKPMLASGLVSLIEKNDGHLNTGFLGTPHICDALSDNGYPEAAYSLLLKDSYPSWLHQVKLGATTIWEHWDGIQSDGVLRDPGMNSFNHYAYGAVGQWLYSNILGIKPIESTAGFQTFCISPRLTKKLNNASGSYSTAYGDIKSSWKKQDAHNYLLEIEVPFNSSAIVKVEGYTITTVDGETINDRAEIRLGSGHYKIEVMATAKEVACI</sequence>
<feature type="domain" description="Bacterial alpha-L-rhamnosidase N-terminal" evidence="5">
    <location>
        <begin position="147"/>
        <end position="314"/>
    </location>
</feature>
<evidence type="ECO:0000259" key="7">
    <source>
        <dbReference type="Pfam" id="PF17390"/>
    </source>
</evidence>
<dbReference type="Pfam" id="PF08531">
    <property type="entry name" value="Bac_rhamnosid_N"/>
    <property type="match status" value="1"/>
</dbReference>
<dbReference type="InterPro" id="IPR012341">
    <property type="entry name" value="6hp_glycosidase-like_sf"/>
</dbReference>
<dbReference type="InterPro" id="IPR013737">
    <property type="entry name" value="Bac_rhamnosid_N"/>
</dbReference>
<dbReference type="InterPro" id="IPR013783">
    <property type="entry name" value="Ig-like_fold"/>
</dbReference>
<accession>A0A7Z2YFR8</accession>
<dbReference type="SUPFAM" id="SSF48208">
    <property type="entry name" value="Six-hairpin glycosidases"/>
    <property type="match status" value="1"/>
</dbReference>
<dbReference type="InterPro" id="IPR035398">
    <property type="entry name" value="Bac_rhamnosid_C"/>
</dbReference>
<dbReference type="AlphaFoldDB" id="A0A7Z2YFR8"/>
<dbReference type="Gene3D" id="2.60.40.10">
    <property type="entry name" value="Immunoglobulins"/>
    <property type="match status" value="1"/>
</dbReference>
<dbReference type="PANTHER" id="PTHR33307">
    <property type="entry name" value="ALPHA-RHAMNOSIDASE (EUROFUNG)"/>
    <property type="match status" value="1"/>
</dbReference>
<comment type="catalytic activity">
    <reaction evidence="1">
        <text>Hydrolysis of terminal non-reducing alpha-L-rhamnose residues in alpha-L-rhamnosides.</text>
        <dbReference type="EC" id="3.2.1.40"/>
    </reaction>
</comment>
<dbReference type="KEGG" id="vas:GT360_18240"/>
<dbReference type="EMBL" id="CP047476">
    <property type="protein sequence ID" value="QIA65479.1"/>
    <property type="molecule type" value="Genomic_DNA"/>
</dbReference>
<organism evidence="8 9">
    <name type="scientific">Vibrio astriarenae</name>
    <dbReference type="NCBI Taxonomy" id="1481923"/>
    <lineage>
        <taxon>Bacteria</taxon>
        <taxon>Pseudomonadati</taxon>
        <taxon>Pseudomonadota</taxon>
        <taxon>Gammaproteobacteria</taxon>
        <taxon>Vibrionales</taxon>
        <taxon>Vibrionaceae</taxon>
        <taxon>Vibrio</taxon>
    </lineage>
</organism>
<keyword evidence="9" id="KW-1185">Reference proteome</keyword>
<dbReference type="Pfam" id="PF25788">
    <property type="entry name" value="Ig_Rha78A_N"/>
    <property type="match status" value="1"/>
</dbReference>
<dbReference type="Gene3D" id="2.60.420.10">
    <property type="entry name" value="Maltose phosphorylase, domain 3"/>
    <property type="match status" value="1"/>
</dbReference>
<evidence type="ECO:0000256" key="1">
    <source>
        <dbReference type="ARBA" id="ARBA00001445"/>
    </source>
</evidence>
<dbReference type="InterPro" id="IPR008928">
    <property type="entry name" value="6-hairpin_glycosidase_sf"/>
</dbReference>
<reference evidence="8 9" key="1">
    <citation type="submission" date="2020-01" db="EMBL/GenBank/DDBJ databases">
        <title>Whole genome and functional gene identification of agarase of Vibrio HN897.</title>
        <authorList>
            <person name="Liu Y."/>
            <person name="Zhao Z."/>
        </authorList>
    </citation>
    <scope>NUCLEOTIDE SEQUENCE [LARGE SCALE GENOMIC DNA]</scope>
    <source>
        <strain evidence="8 9">HN897</strain>
    </source>
</reference>
<feature type="domain" description="Alpha-L-rhamnosidase six-hairpin glycosidase" evidence="6">
    <location>
        <begin position="428"/>
        <end position="782"/>
    </location>
</feature>